<feature type="region of interest" description="Disordered" evidence="8">
    <location>
        <begin position="847"/>
        <end position="869"/>
    </location>
</feature>
<feature type="region of interest" description="Disordered" evidence="8">
    <location>
        <begin position="22"/>
        <end position="42"/>
    </location>
</feature>
<evidence type="ECO:0000256" key="4">
    <source>
        <dbReference type="ARBA" id="ARBA00022448"/>
    </source>
</evidence>
<dbReference type="AlphaFoldDB" id="A0A668UU86"/>
<dbReference type="InterPro" id="IPR004842">
    <property type="entry name" value="SLC12A_fam"/>
</dbReference>
<evidence type="ECO:0000313" key="12">
    <source>
        <dbReference type="Ensembl" id="ENSOABP00000042229.2"/>
    </source>
</evidence>
<feature type="transmembrane region" description="Helical" evidence="9">
    <location>
        <begin position="404"/>
        <end position="424"/>
    </location>
</feature>
<evidence type="ECO:0000256" key="7">
    <source>
        <dbReference type="ARBA" id="ARBA00023136"/>
    </source>
</evidence>
<dbReference type="PANTHER" id="PTHR11827:SF96">
    <property type="entry name" value="SOLUTE CARRIER FAMILY 12 MEMBER 9"/>
    <property type="match status" value="1"/>
</dbReference>
<dbReference type="GO" id="GO:0015379">
    <property type="term" value="F:potassium:chloride symporter activity"/>
    <property type="evidence" value="ECO:0007669"/>
    <property type="project" value="TreeGrafter"/>
</dbReference>
<dbReference type="GeneID" id="116316831"/>
<proteinExistence type="inferred from homology"/>
<name>A0A668UU86_OREAU</name>
<feature type="transmembrane region" description="Helical" evidence="9">
    <location>
        <begin position="86"/>
        <end position="112"/>
    </location>
</feature>
<feature type="compositionally biased region" description="Acidic residues" evidence="8">
    <location>
        <begin position="859"/>
        <end position="869"/>
    </location>
</feature>
<dbReference type="PANTHER" id="PTHR11827">
    <property type="entry name" value="SOLUTE CARRIER FAMILY 12, CATION COTRANSPORTERS"/>
    <property type="match status" value="1"/>
</dbReference>
<feature type="transmembrane region" description="Helical" evidence="9">
    <location>
        <begin position="464"/>
        <end position="483"/>
    </location>
</feature>
<accession>A0A668UU86</accession>
<keyword evidence="4" id="KW-0813">Transport</keyword>
<feature type="transmembrane region" description="Helical" evidence="9">
    <location>
        <begin position="50"/>
        <end position="74"/>
    </location>
</feature>
<keyword evidence="6 9" id="KW-1133">Transmembrane helix</keyword>
<reference evidence="12" key="1">
    <citation type="submission" date="2025-08" db="UniProtKB">
        <authorList>
            <consortium name="Ensembl"/>
        </authorList>
    </citation>
    <scope>IDENTIFICATION</scope>
</reference>
<keyword evidence="5 9" id="KW-0812">Transmembrane</keyword>
<evidence type="ECO:0000256" key="3">
    <source>
        <dbReference type="ARBA" id="ARBA00019359"/>
    </source>
</evidence>
<dbReference type="InterPro" id="IPR018491">
    <property type="entry name" value="SLC12_C"/>
</dbReference>
<evidence type="ECO:0000256" key="9">
    <source>
        <dbReference type="SAM" id="Phobius"/>
    </source>
</evidence>
<dbReference type="FunFam" id="1.20.1740.10:FF:000013">
    <property type="entry name" value="Solute carrier family 12 member"/>
    <property type="match status" value="1"/>
</dbReference>
<evidence type="ECO:0000313" key="13">
    <source>
        <dbReference type="Proteomes" id="UP000472276"/>
    </source>
</evidence>
<dbReference type="KEGG" id="oau:116316831"/>
<keyword evidence="7 9" id="KW-0472">Membrane</keyword>
<dbReference type="GO" id="GO:0006884">
    <property type="term" value="P:cell volume homeostasis"/>
    <property type="evidence" value="ECO:0007669"/>
    <property type="project" value="TreeGrafter"/>
</dbReference>
<gene>
    <name evidence="12" type="primary">zgc:153039</name>
</gene>
<dbReference type="Pfam" id="PF00324">
    <property type="entry name" value="AA_permease"/>
    <property type="match status" value="1"/>
</dbReference>
<feature type="domain" description="SLC12A transporter C-terminal" evidence="11">
    <location>
        <begin position="560"/>
        <end position="647"/>
    </location>
</feature>
<sequence>MTERTPLLHYRLSTSVNESELRSQAGQQAPVHKPGSQGRRAAQQKQQKKLSTFFGVVIPTLLSMFSVVVFLRIGLAVGQAGLYQAIAMYVVAYIIICMTVLSVCAISTNGALDAGGAYYMISRALGPEFGGSIGIMFFLANVCGSALMVLGLVEAILSTFGVPEAGNVATSHYQVLPSGYWWSLLYGTGIALLCLLVCLVGAHIYAKTTFLIFVIVIVVLITVFISFFAVHPQSITLPDLKPNATGPTTANFTGFKLDTLLGNIWADYTVDYTTQTTMTFATVFAVMFNGCTGIMAGSNMSGDLKNPSYSIPRGTITAVIFTFIVYIMLSVLVACTCDRLLLQRDYSFLRDINVWHPFVIIGVYSSTLSAAMSNLIGASRVLYAMAKDDLFGKALWLAKKTSHSGNPWVSVLISWFLVQLVLFSGKLNTIASIVTIFFLLVYAAVDLACLALEWASAPNFRPTFRYFTWHTCILGIIGCAIMMFLINAIYASASIAFMLLLLLLIHYLSPTSSWGYISQALIFHQVRKYLLMLDVRKDHVKFWRPQILLMVSNPRSSVGLITFINDIKKSGLYVLGHVQLGDLNTLPSDPLQAQYESWLSLVDHLNIKAFVNLTLADSVRHGVQHLLFISGLGGMRPNTLVLGFYDDCLPKDKLIDPSMSSPQSTDPSAPSQELEQPPLFHFASLRGSSNRLDYGEFGDGKVLGPQEYVAIIADAMKMLKNVVLARYFNNFDRAQVLSPPSCTPGKRAVYVDVWPVNLLRPDSCSYVDTCSLFLLQLACILNMVRDWRKATLRLFLCVEEGRSVRGPEEKLGQLLKDLRIKAQIHPVPWDQQVALHWQRQGNWGKKQLDATTEEKNLQPEEEEDEENEEDYVNSFPSNATRVSDDYLSAVNKLILDQARPQPAVRFLYLPRPPADTRRYTAYLRQLELLTQDLGPTLLIHGVTPVITTDL</sequence>
<protein>
    <recommendedName>
        <fullName evidence="3">Solute carrier family 12 member 9</fullName>
    </recommendedName>
</protein>
<evidence type="ECO:0000259" key="11">
    <source>
        <dbReference type="Pfam" id="PF03522"/>
    </source>
</evidence>
<feature type="transmembrane region" description="Helical" evidence="9">
    <location>
        <begin position="430"/>
        <end position="452"/>
    </location>
</feature>
<evidence type="ECO:0000256" key="5">
    <source>
        <dbReference type="ARBA" id="ARBA00022692"/>
    </source>
</evidence>
<evidence type="ECO:0000256" key="1">
    <source>
        <dbReference type="ARBA" id="ARBA00004141"/>
    </source>
</evidence>
<dbReference type="Gene3D" id="1.20.1740.10">
    <property type="entry name" value="Amino acid/polyamine transporter I"/>
    <property type="match status" value="1"/>
</dbReference>
<dbReference type="GO" id="GO:0055075">
    <property type="term" value="P:potassium ion homeostasis"/>
    <property type="evidence" value="ECO:0007669"/>
    <property type="project" value="TreeGrafter"/>
</dbReference>
<organism evidence="12 13">
    <name type="scientific">Oreochromis aureus</name>
    <name type="common">Israeli tilapia</name>
    <name type="synonym">Chromis aureus</name>
    <dbReference type="NCBI Taxonomy" id="47969"/>
    <lineage>
        <taxon>Eukaryota</taxon>
        <taxon>Metazoa</taxon>
        <taxon>Chordata</taxon>
        <taxon>Craniata</taxon>
        <taxon>Vertebrata</taxon>
        <taxon>Euteleostomi</taxon>
        <taxon>Actinopterygii</taxon>
        <taxon>Neopterygii</taxon>
        <taxon>Teleostei</taxon>
        <taxon>Neoteleostei</taxon>
        <taxon>Acanthomorphata</taxon>
        <taxon>Ovalentaria</taxon>
        <taxon>Cichlomorphae</taxon>
        <taxon>Cichliformes</taxon>
        <taxon>Cichlidae</taxon>
        <taxon>African cichlids</taxon>
        <taxon>Pseudocrenilabrinae</taxon>
        <taxon>Oreochromini</taxon>
        <taxon>Oreochromis</taxon>
    </lineage>
</organism>
<comment type="similarity">
    <text evidence="2">Belongs to the SLC12A transporter family.</text>
</comment>
<reference evidence="12" key="2">
    <citation type="submission" date="2025-09" db="UniProtKB">
        <authorList>
            <consortium name="Ensembl"/>
        </authorList>
    </citation>
    <scope>IDENTIFICATION</scope>
</reference>
<dbReference type="Ensembl" id="ENSOABT00000043362.2">
    <property type="protein sequence ID" value="ENSOABP00000042229.2"/>
    <property type="gene ID" value="ENSOABG00000019063.2"/>
</dbReference>
<feature type="transmembrane region" description="Helical" evidence="9">
    <location>
        <begin position="209"/>
        <end position="230"/>
    </location>
</feature>
<evidence type="ECO:0000256" key="8">
    <source>
        <dbReference type="SAM" id="MobiDB-lite"/>
    </source>
</evidence>
<keyword evidence="13" id="KW-1185">Reference proteome</keyword>
<dbReference type="InterPro" id="IPR004841">
    <property type="entry name" value="AA-permease/SLC12A_dom"/>
</dbReference>
<feature type="domain" description="Amino acid permease/ SLC12A" evidence="10">
    <location>
        <begin position="55"/>
        <end position="548"/>
    </location>
</feature>
<feature type="compositionally biased region" description="Basic and acidic residues" evidence="8">
    <location>
        <begin position="847"/>
        <end position="858"/>
    </location>
</feature>
<dbReference type="RefSeq" id="XP_039478597.1">
    <property type="nucleotide sequence ID" value="XM_039622663.1"/>
</dbReference>
<feature type="transmembrane region" description="Helical" evidence="9">
    <location>
        <begin position="354"/>
        <end position="383"/>
    </location>
</feature>
<feature type="transmembrane region" description="Helical" evidence="9">
    <location>
        <begin position="180"/>
        <end position="202"/>
    </location>
</feature>
<dbReference type="Proteomes" id="UP000472276">
    <property type="component" value="Unassembled WGS sequence"/>
</dbReference>
<dbReference type="RefSeq" id="XP_031591338.1">
    <property type="nucleotide sequence ID" value="XM_031735478.2"/>
</dbReference>
<dbReference type="Pfam" id="PF03522">
    <property type="entry name" value="SLC12"/>
    <property type="match status" value="1"/>
</dbReference>
<evidence type="ECO:0000256" key="2">
    <source>
        <dbReference type="ARBA" id="ARBA00010593"/>
    </source>
</evidence>
<evidence type="ECO:0000256" key="6">
    <source>
        <dbReference type="ARBA" id="ARBA00022989"/>
    </source>
</evidence>
<feature type="transmembrane region" description="Helical" evidence="9">
    <location>
        <begin position="133"/>
        <end position="160"/>
    </location>
</feature>
<feature type="transmembrane region" description="Helical" evidence="9">
    <location>
        <begin position="318"/>
        <end position="342"/>
    </location>
</feature>
<comment type="subcellular location">
    <subcellularLocation>
        <location evidence="1">Membrane</location>
        <topology evidence="1">Multi-pass membrane protein</topology>
    </subcellularLocation>
</comment>
<dbReference type="GO" id="GO:0016020">
    <property type="term" value="C:membrane"/>
    <property type="evidence" value="ECO:0007669"/>
    <property type="project" value="UniProtKB-SubCell"/>
</dbReference>
<feature type="transmembrane region" description="Helical" evidence="9">
    <location>
        <begin position="489"/>
        <end position="508"/>
    </location>
</feature>
<evidence type="ECO:0000259" key="10">
    <source>
        <dbReference type="Pfam" id="PF00324"/>
    </source>
</evidence>
<dbReference type="GO" id="GO:0055064">
    <property type="term" value="P:chloride ion homeostasis"/>
    <property type="evidence" value="ECO:0007669"/>
    <property type="project" value="TreeGrafter"/>
</dbReference>
<feature type="transmembrane region" description="Helical" evidence="9">
    <location>
        <begin position="278"/>
        <end position="297"/>
    </location>
</feature>